<accession>A0A068VDE8</accession>
<dbReference type="EMBL" id="HG739362">
    <property type="protein sequence ID" value="CDP18746.1"/>
    <property type="molecule type" value="Genomic_DNA"/>
</dbReference>
<feature type="domain" description="Trichome birefringence-like C-terminal" evidence="2">
    <location>
        <begin position="37"/>
        <end position="191"/>
    </location>
</feature>
<dbReference type="PhylomeDB" id="A0A068VDE8"/>
<dbReference type="Proteomes" id="UP000295252">
    <property type="component" value="Chromosome VII"/>
</dbReference>
<name>A0A068VDE8_COFCA</name>
<dbReference type="InParanoid" id="A0A068VDE8"/>
<evidence type="ECO:0000259" key="2">
    <source>
        <dbReference type="Pfam" id="PF13839"/>
    </source>
</evidence>
<organism evidence="3 4">
    <name type="scientific">Coffea canephora</name>
    <name type="common">Robusta coffee</name>
    <dbReference type="NCBI Taxonomy" id="49390"/>
    <lineage>
        <taxon>Eukaryota</taxon>
        <taxon>Viridiplantae</taxon>
        <taxon>Streptophyta</taxon>
        <taxon>Embryophyta</taxon>
        <taxon>Tracheophyta</taxon>
        <taxon>Spermatophyta</taxon>
        <taxon>Magnoliopsida</taxon>
        <taxon>eudicotyledons</taxon>
        <taxon>Gunneridae</taxon>
        <taxon>Pentapetalae</taxon>
        <taxon>asterids</taxon>
        <taxon>lamiids</taxon>
        <taxon>Gentianales</taxon>
        <taxon>Rubiaceae</taxon>
        <taxon>Ixoroideae</taxon>
        <taxon>Gardenieae complex</taxon>
        <taxon>Bertiereae - Coffeeae clade</taxon>
        <taxon>Coffeeae</taxon>
        <taxon>Coffea</taxon>
    </lineage>
</organism>
<evidence type="ECO:0000256" key="1">
    <source>
        <dbReference type="ARBA" id="ARBA00007727"/>
    </source>
</evidence>
<dbReference type="PANTHER" id="PTHR32285:SF372">
    <property type="entry name" value="PROTEIN TRICHOME BIREFRINGENCE-LIKE 43"/>
    <property type="match status" value="1"/>
</dbReference>
<dbReference type="InterPro" id="IPR029962">
    <property type="entry name" value="TBL"/>
</dbReference>
<dbReference type="OrthoDB" id="630188at2759"/>
<dbReference type="Gramene" id="CDP18746">
    <property type="protein sequence ID" value="CDP18746"/>
    <property type="gene ID" value="GSCOC_T00002680001"/>
</dbReference>
<protein>
    <recommendedName>
        <fullName evidence="2">Trichome birefringence-like C-terminal domain-containing protein</fullName>
    </recommendedName>
</protein>
<dbReference type="PANTHER" id="PTHR32285">
    <property type="entry name" value="PROTEIN TRICHOME BIREFRINGENCE-LIKE 9-RELATED"/>
    <property type="match status" value="1"/>
</dbReference>
<keyword evidence="4" id="KW-1185">Reference proteome</keyword>
<gene>
    <name evidence="3" type="ORF">GSCOC_T00002680001</name>
</gene>
<dbReference type="STRING" id="49390.A0A068VDE8"/>
<evidence type="ECO:0000313" key="3">
    <source>
        <dbReference type="EMBL" id="CDP18746.1"/>
    </source>
</evidence>
<comment type="similarity">
    <text evidence="1">Belongs to the PC-esterase family. TBL subfamily.</text>
</comment>
<proteinExistence type="inferred from homology"/>
<dbReference type="GO" id="GO:0016413">
    <property type="term" value="F:O-acetyltransferase activity"/>
    <property type="evidence" value="ECO:0007669"/>
    <property type="project" value="InterPro"/>
</dbReference>
<sequence length="194" mass="21909">MHFHGVETHNINVNSIKTVLWRPCYLIRNCQLGTSFLEYVHINLSNYFKSSSMVQLSSWDVIQYKNVLYKDMNRLLAYEKALNTWARWVKSRVDASKTKISFSRSCNVSGNCGGKKEPIKDPGQAHPAETVLERVLNGLSKPVCLLNTTSLSKLRADAHPSIYGFGGSRGMDCSHWCLPGVPDTWNQLLYAVLN</sequence>
<reference evidence="4" key="1">
    <citation type="journal article" date="2014" name="Science">
        <title>The coffee genome provides insight into the convergent evolution of caffeine biosynthesis.</title>
        <authorList>
            <person name="Denoeud F."/>
            <person name="Carretero-Paulet L."/>
            <person name="Dereeper A."/>
            <person name="Droc G."/>
            <person name="Guyot R."/>
            <person name="Pietrella M."/>
            <person name="Zheng C."/>
            <person name="Alberti A."/>
            <person name="Anthony F."/>
            <person name="Aprea G."/>
            <person name="Aury J.M."/>
            <person name="Bento P."/>
            <person name="Bernard M."/>
            <person name="Bocs S."/>
            <person name="Campa C."/>
            <person name="Cenci A."/>
            <person name="Combes M.C."/>
            <person name="Crouzillat D."/>
            <person name="Da Silva C."/>
            <person name="Daddiego L."/>
            <person name="De Bellis F."/>
            <person name="Dussert S."/>
            <person name="Garsmeur O."/>
            <person name="Gayraud T."/>
            <person name="Guignon V."/>
            <person name="Jahn K."/>
            <person name="Jamilloux V."/>
            <person name="Joet T."/>
            <person name="Labadie K."/>
            <person name="Lan T."/>
            <person name="Leclercq J."/>
            <person name="Lepelley M."/>
            <person name="Leroy T."/>
            <person name="Li L.T."/>
            <person name="Librado P."/>
            <person name="Lopez L."/>
            <person name="Munoz A."/>
            <person name="Noel B."/>
            <person name="Pallavicini A."/>
            <person name="Perrotta G."/>
            <person name="Poncet V."/>
            <person name="Pot D."/>
            <person name="Priyono X."/>
            <person name="Rigoreau M."/>
            <person name="Rouard M."/>
            <person name="Rozas J."/>
            <person name="Tranchant-Dubreuil C."/>
            <person name="VanBuren R."/>
            <person name="Zhang Q."/>
            <person name="Andrade A.C."/>
            <person name="Argout X."/>
            <person name="Bertrand B."/>
            <person name="de Kochko A."/>
            <person name="Graziosi G."/>
            <person name="Henry R.J."/>
            <person name="Jayarama X."/>
            <person name="Ming R."/>
            <person name="Nagai C."/>
            <person name="Rounsley S."/>
            <person name="Sankoff D."/>
            <person name="Giuliano G."/>
            <person name="Albert V.A."/>
            <person name="Wincker P."/>
            <person name="Lashermes P."/>
        </authorList>
    </citation>
    <scope>NUCLEOTIDE SEQUENCE [LARGE SCALE GENOMIC DNA]</scope>
    <source>
        <strain evidence="4">cv. DH200-94</strain>
    </source>
</reference>
<dbReference type="AlphaFoldDB" id="A0A068VDE8"/>
<dbReference type="OMA" id="ASHAANC"/>
<dbReference type="InterPro" id="IPR026057">
    <property type="entry name" value="TBL_C"/>
</dbReference>
<dbReference type="GO" id="GO:0005794">
    <property type="term" value="C:Golgi apparatus"/>
    <property type="evidence" value="ECO:0007669"/>
    <property type="project" value="TreeGrafter"/>
</dbReference>
<dbReference type="Pfam" id="PF13839">
    <property type="entry name" value="PC-Esterase"/>
    <property type="match status" value="1"/>
</dbReference>
<evidence type="ECO:0000313" key="4">
    <source>
        <dbReference type="Proteomes" id="UP000295252"/>
    </source>
</evidence>